<evidence type="ECO:0000313" key="2">
    <source>
        <dbReference type="Proteomes" id="UP000469185"/>
    </source>
</evidence>
<dbReference type="AlphaFoldDB" id="A0A6N9YPA1"/>
<reference evidence="1 2" key="1">
    <citation type="submission" date="2020-02" db="EMBL/GenBank/DDBJ databases">
        <authorList>
            <person name="Li X.-J."/>
            <person name="Feng X.-M."/>
        </authorList>
    </citation>
    <scope>NUCLEOTIDE SEQUENCE [LARGE SCALE GENOMIC DNA]</scope>
    <source>
        <strain evidence="1 2">CGMCC 4.7225</strain>
    </source>
</reference>
<evidence type="ECO:0000313" key="1">
    <source>
        <dbReference type="EMBL" id="NED96775.1"/>
    </source>
</evidence>
<keyword evidence="2" id="KW-1185">Reference proteome</keyword>
<organism evidence="1 2">
    <name type="scientific">Phytoactinopolyspora alkaliphila</name>
    <dbReference type="NCBI Taxonomy" id="1783498"/>
    <lineage>
        <taxon>Bacteria</taxon>
        <taxon>Bacillati</taxon>
        <taxon>Actinomycetota</taxon>
        <taxon>Actinomycetes</taxon>
        <taxon>Jiangellales</taxon>
        <taxon>Jiangellaceae</taxon>
        <taxon>Phytoactinopolyspora</taxon>
    </lineage>
</organism>
<dbReference type="EMBL" id="JAAGOB010000008">
    <property type="protein sequence ID" value="NED96775.1"/>
    <property type="molecule type" value="Genomic_DNA"/>
</dbReference>
<sequence length="286" mass="30497">MSVTTASKVRPITGLQGEGKLARIVLDWTPEPWETVVDHYAVYGTRDADDVEVEPGTLLTKTVYPHFVHRGLGGASERWVYRVVTVDAAGSRSRPSTLVAVTSRESVSVSGSPLAVVGEFDGKGLEFALSPAGSSQYNATFPNGVDFSYGTDVVGTGWSYLQPGPADSWAGRRNHLFRLRFELDEVPAHDVDLALWLIDSHASIPGSAVLTVNGTSVDRLTFEGGATKGSTQGDSTVPGSPLKPSYLERPLAAGLFVAGENTLELFKDDGSWIAYDAIGVFARAGH</sequence>
<dbReference type="GO" id="GO:0005975">
    <property type="term" value="P:carbohydrate metabolic process"/>
    <property type="evidence" value="ECO:0007669"/>
    <property type="project" value="UniProtKB-ARBA"/>
</dbReference>
<protein>
    <submittedName>
        <fullName evidence="1">Uncharacterized protein</fullName>
    </submittedName>
</protein>
<dbReference type="InterPro" id="IPR013783">
    <property type="entry name" value="Ig-like_fold"/>
</dbReference>
<proteinExistence type="predicted"/>
<accession>A0A6N9YPA1</accession>
<gene>
    <name evidence="1" type="ORF">G1H11_15810</name>
</gene>
<dbReference type="Gene3D" id="2.60.40.10">
    <property type="entry name" value="Immunoglobulins"/>
    <property type="match status" value="1"/>
</dbReference>
<comment type="caution">
    <text evidence="1">The sequence shown here is derived from an EMBL/GenBank/DDBJ whole genome shotgun (WGS) entry which is preliminary data.</text>
</comment>
<name>A0A6N9YPA1_9ACTN</name>
<dbReference type="Proteomes" id="UP000469185">
    <property type="component" value="Unassembled WGS sequence"/>
</dbReference>